<comment type="subcellular location">
    <subcellularLocation>
        <location evidence="2">Golgi apparatus membrane</location>
        <topology evidence="2">Multi-pass membrane protein</topology>
    </subcellularLocation>
</comment>
<name>A0ABP1D0G5_9APHY</name>
<dbReference type="InterPro" id="IPR032816">
    <property type="entry name" value="VTT_dom"/>
</dbReference>
<evidence type="ECO:0000259" key="12">
    <source>
        <dbReference type="Pfam" id="PF09335"/>
    </source>
</evidence>
<reference evidence="14" key="1">
    <citation type="submission" date="2024-04" db="EMBL/GenBank/DDBJ databases">
        <authorList>
            <person name="Shaw F."/>
            <person name="Minotto A."/>
        </authorList>
    </citation>
    <scope>NUCLEOTIDE SEQUENCE [LARGE SCALE GENOMIC DNA]</scope>
</reference>
<proteinExistence type="inferred from homology"/>
<feature type="domain" description="VTT" evidence="12">
    <location>
        <begin position="102"/>
        <end position="217"/>
    </location>
</feature>
<evidence type="ECO:0000313" key="13">
    <source>
        <dbReference type="EMBL" id="CAL1701380.1"/>
    </source>
</evidence>
<feature type="transmembrane region" description="Helical" evidence="11">
    <location>
        <begin position="42"/>
        <end position="61"/>
    </location>
</feature>
<keyword evidence="8" id="KW-0333">Golgi apparatus</keyword>
<evidence type="ECO:0000256" key="9">
    <source>
        <dbReference type="ARBA" id="ARBA00023136"/>
    </source>
</evidence>
<evidence type="ECO:0000256" key="11">
    <source>
        <dbReference type="SAM" id="Phobius"/>
    </source>
</evidence>
<keyword evidence="6 11" id="KW-0812">Transmembrane</keyword>
<dbReference type="Proteomes" id="UP001497453">
    <property type="component" value="Chromosome 2"/>
</dbReference>
<dbReference type="Pfam" id="PF09335">
    <property type="entry name" value="VTT_dom"/>
    <property type="match status" value="1"/>
</dbReference>
<feature type="region of interest" description="Disordered" evidence="10">
    <location>
        <begin position="292"/>
        <end position="322"/>
    </location>
</feature>
<evidence type="ECO:0000256" key="4">
    <source>
        <dbReference type="ARBA" id="ARBA00013533"/>
    </source>
</evidence>
<dbReference type="InterPro" id="IPR051076">
    <property type="entry name" value="Golgi_membrane_TVP38/TMEM64"/>
</dbReference>
<accession>A0ABP1D0G5</accession>
<feature type="transmembrane region" description="Helical" evidence="11">
    <location>
        <begin position="120"/>
        <end position="140"/>
    </location>
</feature>
<feature type="compositionally biased region" description="Low complexity" evidence="10">
    <location>
        <begin position="309"/>
        <end position="322"/>
    </location>
</feature>
<comment type="similarity">
    <text evidence="3">Belongs to the TVP38/TMEM64 family.</text>
</comment>
<keyword evidence="9 11" id="KW-0472">Membrane</keyword>
<keyword evidence="14" id="KW-1185">Reference proteome</keyword>
<feature type="transmembrane region" description="Helical" evidence="11">
    <location>
        <begin position="82"/>
        <end position="100"/>
    </location>
</feature>
<protein>
    <recommendedName>
        <fullName evidence="4">Golgi apparatus membrane protein TVP38</fullName>
    </recommendedName>
    <alternativeName>
        <fullName evidence="5">Golgi apparatus membrane protein tvp38</fullName>
    </alternativeName>
</protein>
<evidence type="ECO:0000256" key="1">
    <source>
        <dbReference type="ARBA" id="ARBA00002978"/>
    </source>
</evidence>
<dbReference type="EMBL" id="OZ037945">
    <property type="protein sequence ID" value="CAL1701380.1"/>
    <property type="molecule type" value="Genomic_DNA"/>
</dbReference>
<gene>
    <name evidence="13" type="ORF">GFSPODELE1_LOCUS3560</name>
</gene>
<organism evidence="13 14">
    <name type="scientific">Somion occarium</name>
    <dbReference type="NCBI Taxonomy" id="3059160"/>
    <lineage>
        <taxon>Eukaryota</taxon>
        <taxon>Fungi</taxon>
        <taxon>Dikarya</taxon>
        <taxon>Basidiomycota</taxon>
        <taxon>Agaricomycotina</taxon>
        <taxon>Agaricomycetes</taxon>
        <taxon>Polyporales</taxon>
        <taxon>Cerrenaceae</taxon>
        <taxon>Somion</taxon>
    </lineage>
</organism>
<evidence type="ECO:0000256" key="3">
    <source>
        <dbReference type="ARBA" id="ARBA00008640"/>
    </source>
</evidence>
<feature type="transmembrane region" description="Helical" evidence="11">
    <location>
        <begin position="237"/>
        <end position="261"/>
    </location>
</feature>
<evidence type="ECO:0000313" key="14">
    <source>
        <dbReference type="Proteomes" id="UP001497453"/>
    </source>
</evidence>
<evidence type="ECO:0000256" key="8">
    <source>
        <dbReference type="ARBA" id="ARBA00023034"/>
    </source>
</evidence>
<comment type="function">
    <text evidence="1">Golgi membrane protein involved in vesicular trafficking and spindle migration.</text>
</comment>
<evidence type="ECO:0000256" key="10">
    <source>
        <dbReference type="SAM" id="MobiDB-lite"/>
    </source>
</evidence>
<dbReference type="PANTHER" id="PTHR47549:SF1">
    <property type="entry name" value="GOLGI APPARATUS MEMBRANE PROTEIN TVP38"/>
    <property type="match status" value="1"/>
</dbReference>
<evidence type="ECO:0000256" key="7">
    <source>
        <dbReference type="ARBA" id="ARBA00022989"/>
    </source>
</evidence>
<dbReference type="PANTHER" id="PTHR47549">
    <property type="entry name" value="GOLGI APPARATUS MEMBRANE PROTEIN TVP38-RELATED"/>
    <property type="match status" value="1"/>
</dbReference>
<keyword evidence="7 11" id="KW-1133">Transmembrane helix</keyword>
<feature type="transmembrane region" description="Helical" evidence="11">
    <location>
        <begin position="195"/>
        <end position="216"/>
    </location>
</feature>
<sequence>MASEDTERAEKQRWLPWLWSLAKYHARSSWHRYRKLPLYGKLLLWALALFYVALGVFLIVIGPDRIGQTMYNLAQKISHLRFGWLILTAILVVISFPPFVGHTTTLTLCGFAYGMRGFPIAAFGSLLGSALAFLALRFLFSQRLRKWSASSQKWQALEAVVEAKGLPLIMLIRASPFPPWVYANSLFASIEAVSFWQFVIATFVVFPKVALHVFIGSRLASLSDGETRRHMDTQTKIINAAVIAGGVLIVILTSIIIYHAMQSHIRHLKNIPPEIDELAAEAVEEAEEGAPLLGSFSSESLLEDEESTIRASSRSRSTSPAA</sequence>
<evidence type="ECO:0000256" key="5">
    <source>
        <dbReference type="ARBA" id="ARBA00020673"/>
    </source>
</evidence>
<evidence type="ECO:0000256" key="2">
    <source>
        <dbReference type="ARBA" id="ARBA00004653"/>
    </source>
</evidence>
<evidence type="ECO:0000256" key="6">
    <source>
        <dbReference type="ARBA" id="ARBA00022692"/>
    </source>
</evidence>